<dbReference type="InterPro" id="IPR036770">
    <property type="entry name" value="Ankyrin_rpt-contain_sf"/>
</dbReference>
<feature type="repeat" description="ANK" evidence="3">
    <location>
        <begin position="711"/>
        <end position="739"/>
    </location>
</feature>
<dbReference type="Gene3D" id="1.25.40.20">
    <property type="entry name" value="Ankyrin repeat-containing domain"/>
    <property type="match status" value="3"/>
</dbReference>
<dbReference type="OMA" id="ETDWTEM"/>
<accession>Q5AT18</accession>
<keyword evidence="4" id="KW-0175">Coiled coil</keyword>
<keyword evidence="7" id="KW-1185">Reference proteome</keyword>
<dbReference type="RefSeq" id="XP_681831.1">
    <property type="nucleotide sequence ID" value="XM_676739.1"/>
</dbReference>
<feature type="repeat" description="ANK" evidence="3">
    <location>
        <begin position="599"/>
        <end position="631"/>
    </location>
</feature>
<reference evidence="7" key="2">
    <citation type="journal article" date="2009" name="Fungal Genet. Biol.">
        <title>The 2008 update of the Aspergillus nidulans genome annotation: a community effort.</title>
        <authorList>
            <person name="Wortman J.R."/>
            <person name="Gilsenan J.M."/>
            <person name="Joardar V."/>
            <person name="Deegan J."/>
            <person name="Clutterbuck J."/>
            <person name="Andersen M.R."/>
            <person name="Archer D."/>
            <person name="Bencina M."/>
            <person name="Braus G."/>
            <person name="Coutinho P."/>
            <person name="von Dohren H."/>
            <person name="Doonan J."/>
            <person name="Driessen A.J."/>
            <person name="Durek P."/>
            <person name="Espeso E."/>
            <person name="Fekete E."/>
            <person name="Flipphi M."/>
            <person name="Estrada C.G."/>
            <person name="Geysens S."/>
            <person name="Goldman G."/>
            <person name="de Groot P.W."/>
            <person name="Hansen K."/>
            <person name="Harris S.D."/>
            <person name="Heinekamp T."/>
            <person name="Helmstaedt K."/>
            <person name="Henrissat B."/>
            <person name="Hofmann G."/>
            <person name="Homan T."/>
            <person name="Horio T."/>
            <person name="Horiuchi H."/>
            <person name="James S."/>
            <person name="Jones M."/>
            <person name="Karaffa L."/>
            <person name="Karanyi Z."/>
            <person name="Kato M."/>
            <person name="Keller N."/>
            <person name="Kelly D.E."/>
            <person name="Kiel J.A."/>
            <person name="Kim J.M."/>
            <person name="van der Klei I.J."/>
            <person name="Klis F.M."/>
            <person name="Kovalchuk A."/>
            <person name="Krasevec N."/>
            <person name="Kubicek C.P."/>
            <person name="Liu B."/>
            <person name="Maccabe A."/>
            <person name="Meyer V."/>
            <person name="Mirabito P."/>
            <person name="Miskei M."/>
            <person name="Mos M."/>
            <person name="Mullins J."/>
            <person name="Nelson D.R."/>
            <person name="Nielsen J."/>
            <person name="Oakley B.R."/>
            <person name="Osmani S.A."/>
            <person name="Pakula T."/>
            <person name="Paszewski A."/>
            <person name="Paulsen I."/>
            <person name="Pilsyk S."/>
            <person name="Pocsi I."/>
            <person name="Punt P.J."/>
            <person name="Ram A.F."/>
            <person name="Ren Q."/>
            <person name="Robellet X."/>
            <person name="Robson G."/>
            <person name="Seiboth B."/>
            <person name="van Solingen P."/>
            <person name="Specht T."/>
            <person name="Sun J."/>
            <person name="Taheri-Talesh N."/>
            <person name="Takeshita N."/>
            <person name="Ussery D."/>
            <person name="vanKuyk P.A."/>
            <person name="Visser H."/>
            <person name="van de Vondervoort P.J."/>
            <person name="de Vries R.P."/>
            <person name="Walton J."/>
            <person name="Xiang X."/>
            <person name="Xiong Y."/>
            <person name="Zeng A.P."/>
            <person name="Brandt B.W."/>
            <person name="Cornell M.J."/>
            <person name="van den Hondel C.A."/>
            <person name="Visser J."/>
            <person name="Oliver S.G."/>
            <person name="Turner G."/>
        </authorList>
    </citation>
    <scope>GENOME REANNOTATION</scope>
    <source>
        <strain evidence="7">FGSC A4 / ATCC 38163 / CBS 112.46 / NRRL 194 / M139</strain>
    </source>
</reference>
<evidence type="ECO:0000256" key="4">
    <source>
        <dbReference type="SAM" id="Coils"/>
    </source>
</evidence>
<protein>
    <submittedName>
        <fullName evidence="6">Ankyrin repeat protein (AFU_orthologue AFUA_4G01580)</fullName>
    </submittedName>
</protein>
<evidence type="ECO:0000256" key="1">
    <source>
        <dbReference type="ARBA" id="ARBA00022737"/>
    </source>
</evidence>
<dbReference type="KEGG" id="ani:ANIA_08562"/>
<keyword evidence="2 3" id="KW-0040">ANK repeat</keyword>
<feature type="compositionally biased region" description="Acidic residues" evidence="5">
    <location>
        <begin position="649"/>
        <end position="665"/>
    </location>
</feature>
<dbReference type="SUPFAM" id="SSF48403">
    <property type="entry name" value="Ankyrin repeat"/>
    <property type="match status" value="2"/>
</dbReference>
<dbReference type="Proteomes" id="UP000000560">
    <property type="component" value="Chromosome V"/>
</dbReference>
<dbReference type="InterPro" id="IPR002110">
    <property type="entry name" value="Ankyrin_rpt"/>
</dbReference>
<dbReference type="PROSITE" id="PS50297">
    <property type="entry name" value="ANK_REP_REGION"/>
    <property type="match status" value="3"/>
</dbReference>
<evidence type="ECO:0000256" key="5">
    <source>
        <dbReference type="SAM" id="MobiDB-lite"/>
    </source>
</evidence>
<evidence type="ECO:0000313" key="6">
    <source>
        <dbReference type="EMBL" id="CBF80805.1"/>
    </source>
</evidence>
<dbReference type="EMBL" id="BN001305">
    <property type="protein sequence ID" value="CBF80805.1"/>
    <property type="molecule type" value="Genomic_DNA"/>
</dbReference>
<dbReference type="Pfam" id="PF12796">
    <property type="entry name" value="Ank_2"/>
    <property type="match status" value="1"/>
</dbReference>
<dbReference type="HOGENOM" id="CLU_003548_0_0_1"/>
<sequence>MMALTSQPWLSINPSSSITALSIPIYNRFMTTLSSLPSLPAKHSQFLQYVASHPNTPMPELVRPYNDYDAQLRKIFAQEPTHPAVADNIVNIVPLFDANGSADVRIRARDLASESETTRSKYLMPLKDEHRKPTGVPAVVSHIKNFQTNFNIFSESSLTDLDWNNVVAAGSAVATSLLPVPDKYSDSKRGMRQFYHEEFAPASDVDLFLYGLTEDQAIEKIKQIERCIRDSILTEVSTIRTKNAITIVSQHPTRHVQIVLRRYKSIAEILTGFDVDCSCAAYDGSQVYLAPRAVGAFITQVNQIDLTRRSPSYENRLSKYSHRGFEIFWPDLDRSRIDPSIFERSFTRTVGLARLLVLEKLPKSSDREEYLAQRRKERGRPPPNTFYRPNRLAGNIKNDWQDEIAEWVDEDEVSDYHTFTIPYGPKYHARKIEKLLYTKDLLLNAEWNKPKDREVNLHRHPAFFGRAEDVMHDCCGFCPKPTTSEEEEVAAEESKIYISGDVSFLSDNPGRQEIGSFNPITDTDWTEMAYVGNTAGLCQAIVDNDLEEVQRWLAQGEIDVNRRDHTGRTPLHLACMTSTPEIVQHLVDRGARLIARLADGRTALHLAAARGSVEIVRILLTKSEQNEEEESRKENAQKAARKVKKDDASENSDEEMFDVSSDEEDSYAHSNTTGSFVKVKKEQDDEQAVAPDDADELDPDIYDINVLAWDNKASPLHLAILNGHVAVVDELVTSFGADVLLPVKLVHSYSNSPRAAILTLVLAMRLPLDAAKAMTEKLLQVGASPAQADINQKTALHYLAHYGRHELLDIYKQYDQPAVDRAINHLSTTGSYYSFSAVSPLTHAITAKDRTKVMKLLEMGAHPAISLEDYLKAAKSLEYSLGNHPSVVDHKREFELNILQPVILAIELDMPLVAAELLARGVDPNTLTRDGYRVLRNEWSRNDTSGSSLLDYVQAKVTALRKYKGEKVCAQKPIELDPDDSTYLQGLQEDTYKMWLARESLRQKRERFAKEQKIYEDDVKEKENGEGIAEKKAAIEALLADYEKLETTLLSKGAKTFKQLHPDIDYPLNNPRQSRPYRSPQLEPYKTHFGFHVELCTDEIKEGYLQLFEAAWVGDIETIKSLTLSNWGPENQQPPLEIGVTDLSNYSAFTLAVIRGHYEAAKAIIAISIAQFKPGEQQKNTRYRIADIDEDSDADSEDIELETHVVDDQFTIEDIGEKKNQVESKISPETILQGTCSLKLFLGGIQELDNRRISLLEYAIWKDDIELLKFLITLGQELSARKNDKHHSEIYSISHHDFNLAMRLGRVRLLEEMIKRTGAGLPIDKLAENSGVEVKEKPKYYQGLSVHGKKRADWAAAGGGMPVTRAIDMSPPLLLAARKGNLAVVEWFLGTAPGRYYTEFARTHRKDPRLRKLSMSAKGAEQSILEWLSSRRDLVLHCAILCDDITDESNALVEYLVKTMPQCLEVRSLDDYTPLGLAFQTHHLTAAKILIAAGADQTVRCKDGMNLIHLALSPKRARKEVTLSDMLSLIDPRLFPSMLTERCSSHQGSLTPLALWMTRHHHSDRNAERILQTILDLAEPTGQKHLELLDGSGNTVIHRAVNELECGALKEFLSRRPDLLHRENAVGTTPAELAENRWVAKMTSDPPIAPHPSRYCSYQNIDLSNCSILYKWPREFAKKDKPAGYSKTWTERDAHGICTEIWKQQRGAKRKLVSLFDANEVAKRLAVREGSDANRRYRRRRYRHSENYEEVDGELKGDEVMQWL</sequence>
<dbReference type="VEuPathDB" id="FungiDB:AN8562"/>
<feature type="region of interest" description="Disordered" evidence="5">
    <location>
        <begin position="624"/>
        <end position="695"/>
    </location>
</feature>
<dbReference type="PANTHER" id="PTHR24134">
    <property type="entry name" value="ANKYRIN REPEAT-CONTAINING PROTEIN DDB_G0279043"/>
    <property type="match status" value="1"/>
</dbReference>
<dbReference type="PANTHER" id="PTHR24134:SF9">
    <property type="entry name" value="ANKYRIN REPEAT AND SOCS BOX PROTEIN 8"/>
    <property type="match status" value="1"/>
</dbReference>
<feature type="repeat" description="ANK" evidence="3">
    <location>
        <begin position="566"/>
        <end position="598"/>
    </location>
</feature>
<dbReference type="GeneID" id="2868643"/>
<organism evidence="6 7">
    <name type="scientific">Emericella nidulans (strain FGSC A4 / ATCC 38163 / CBS 112.46 / NRRL 194 / M139)</name>
    <name type="common">Aspergillus nidulans</name>
    <dbReference type="NCBI Taxonomy" id="227321"/>
    <lineage>
        <taxon>Eukaryota</taxon>
        <taxon>Fungi</taxon>
        <taxon>Dikarya</taxon>
        <taxon>Ascomycota</taxon>
        <taxon>Pezizomycotina</taxon>
        <taxon>Eurotiomycetes</taxon>
        <taxon>Eurotiomycetidae</taxon>
        <taxon>Eurotiales</taxon>
        <taxon>Aspergillaceae</taxon>
        <taxon>Aspergillus</taxon>
        <taxon>Aspergillus subgen. Nidulantes</taxon>
    </lineage>
</organism>
<feature type="compositionally biased region" description="Acidic residues" evidence="5">
    <location>
        <begin position="684"/>
        <end position="695"/>
    </location>
</feature>
<evidence type="ECO:0000256" key="2">
    <source>
        <dbReference type="ARBA" id="ARBA00023043"/>
    </source>
</evidence>
<dbReference type="OrthoDB" id="539213at2759"/>
<dbReference type="eggNOG" id="KOG0504">
    <property type="taxonomic scope" value="Eukaryota"/>
</dbReference>
<proteinExistence type="predicted"/>
<evidence type="ECO:0000256" key="3">
    <source>
        <dbReference type="PROSITE-ProRule" id="PRU00023"/>
    </source>
</evidence>
<keyword evidence="1" id="KW-0677">Repeat</keyword>
<feature type="coiled-coil region" evidence="4">
    <location>
        <begin position="998"/>
        <end position="1048"/>
    </location>
</feature>
<dbReference type="PRINTS" id="PR01415">
    <property type="entry name" value="ANKYRIN"/>
</dbReference>
<feature type="repeat" description="ANK" evidence="3">
    <location>
        <begin position="1470"/>
        <end position="1502"/>
    </location>
</feature>
<name>Q5AT18_EMENI</name>
<accession>C8VET3</accession>
<dbReference type="InParanoid" id="Q5AT18"/>
<evidence type="ECO:0000313" key="7">
    <source>
        <dbReference type="Proteomes" id="UP000000560"/>
    </source>
</evidence>
<dbReference type="Pfam" id="PF00023">
    <property type="entry name" value="Ank"/>
    <property type="match status" value="1"/>
</dbReference>
<dbReference type="PROSITE" id="PS50088">
    <property type="entry name" value="ANK_REPEAT"/>
    <property type="match status" value="4"/>
</dbReference>
<dbReference type="SMART" id="SM00248">
    <property type="entry name" value="ANK"/>
    <property type="match status" value="13"/>
</dbReference>
<reference evidence="7" key="1">
    <citation type="journal article" date="2005" name="Nature">
        <title>Sequencing of Aspergillus nidulans and comparative analysis with A. fumigatus and A. oryzae.</title>
        <authorList>
            <person name="Galagan J.E."/>
            <person name="Calvo S.E."/>
            <person name="Cuomo C."/>
            <person name="Ma L.J."/>
            <person name="Wortman J.R."/>
            <person name="Batzoglou S."/>
            <person name="Lee S.I."/>
            <person name="Basturkmen M."/>
            <person name="Spevak C.C."/>
            <person name="Clutterbuck J."/>
            <person name="Kapitonov V."/>
            <person name="Jurka J."/>
            <person name="Scazzocchio C."/>
            <person name="Farman M."/>
            <person name="Butler J."/>
            <person name="Purcell S."/>
            <person name="Harris S."/>
            <person name="Braus G.H."/>
            <person name="Draht O."/>
            <person name="Busch S."/>
            <person name="D'Enfert C."/>
            <person name="Bouchier C."/>
            <person name="Goldman G.H."/>
            <person name="Bell-Pedersen D."/>
            <person name="Griffiths-Jones S."/>
            <person name="Doonan J.H."/>
            <person name="Yu J."/>
            <person name="Vienken K."/>
            <person name="Pain A."/>
            <person name="Freitag M."/>
            <person name="Selker E.U."/>
            <person name="Archer D.B."/>
            <person name="Penalva M.A."/>
            <person name="Oakley B.R."/>
            <person name="Momany M."/>
            <person name="Tanaka T."/>
            <person name="Kumagai T."/>
            <person name="Asai K."/>
            <person name="Machida M."/>
            <person name="Nierman W.C."/>
            <person name="Denning D.W."/>
            <person name="Caddick M."/>
            <person name="Hynes M."/>
            <person name="Paoletti M."/>
            <person name="Fischer R."/>
            <person name="Miller B."/>
            <person name="Dyer P."/>
            <person name="Sachs M.S."/>
            <person name="Osmani S.A."/>
            <person name="Birren B.W."/>
        </authorList>
    </citation>
    <scope>NUCLEOTIDE SEQUENCE [LARGE SCALE GENOMIC DNA]</scope>
    <source>
        <strain evidence="7">FGSC A4 / ATCC 38163 / CBS 112.46 / NRRL 194 / M139</strain>
    </source>
</reference>
<gene>
    <name evidence="6" type="ORF">ANIA_08562</name>
</gene>